<feature type="domain" description="N-acetyltransferase" evidence="3">
    <location>
        <begin position="4"/>
        <end position="152"/>
    </location>
</feature>
<dbReference type="OrthoDB" id="1450704at2"/>
<dbReference type="STRING" id="504486.SAMN05660703_0099"/>
<dbReference type="PROSITE" id="PS51186">
    <property type="entry name" value="GNAT"/>
    <property type="match status" value="1"/>
</dbReference>
<dbReference type="Gene3D" id="3.40.630.30">
    <property type="match status" value="1"/>
</dbReference>
<keyword evidence="4" id="KW-0689">Ribosomal protein</keyword>
<dbReference type="SUPFAM" id="SSF55729">
    <property type="entry name" value="Acyl-CoA N-acyltransferases (Nat)"/>
    <property type="match status" value="1"/>
</dbReference>
<evidence type="ECO:0000256" key="1">
    <source>
        <dbReference type="ARBA" id="ARBA00022679"/>
    </source>
</evidence>
<keyword evidence="2" id="KW-0012">Acyltransferase</keyword>
<dbReference type="InterPro" id="IPR016181">
    <property type="entry name" value="Acyl_CoA_acyltransferase"/>
</dbReference>
<accession>A0A1W1Y7A0</accession>
<keyword evidence="1" id="KW-0808">Transferase</keyword>
<dbReference type="AlphaFoldDB" id="A0A1W1Y7A0"/>
<name>A0A1W1Y7A0_9FLAO</name>
<dbReference type="EMBL" id="FWXO01000001">
    <property type="protein sequence ID" value="SMC32080.1"/>
    <property type="molecule type" value="Genomic_DNA"/>
</dbReference>
<evidence type="ECO:0000313" key="4">
    <source>
        <dbReference type="EMBL" id="SMC32080.1"/>
    </source>
</evidence>
<dbReference type="InterPro" id="IPR000182">
    <property type="entry name" value="GNAT_dom"/>
</dbReference>
<protein>
    <submittedName>
        <fullName evidence="4">Ribosomal protein S18 acetylase RimI</fullName>
    </submittedName>
</protein>
<dbReference type="InterPro" id="IPR050832">
    <property type="entry name" value="Bact_Acetyltransf"/>
</dbReference>
<proteinExistence type="predicted"/>
<keyword evidence="5" id="KW-1185">Reference proteome</keyword>
<dbReference type="RefSeq" id="WP_084059346.1">
    <property type="nucleotide sequence ID" value="NZ_FWXO01000001.1"/>
</dbReference>
<dbReference type="Pfam" id="PF00583">
    <property type="entry name" value="Acetyltransf_1"/>
    <property type="match status" value="1"/>
</dbReference>
<dbReference type="GO" id="GO:0016747">
    <property type="term" value="F:acyltransferase activity, transferring groups other than amino-acyl groups"/>
    <property type="evidence" value="ECO:0007669"/>
    <property type="project" value="InterPro"/>
</dbReference>
<gene>
    <name evidence="4" type="ORF">SAMN05660703_0099</name>
</gene>
<dbReference type="CDD" id="cd04301">
    <property type="entry name" value="NAT_SF"/>
    <property type="match status" value="1"/>
</dbReference>
<evidence type="ECO:0000259" key="3">
    <source>
        <dbReference type="PROSITE" id="PS51186"/>
    </source>
</evidence>
<evidence type="ECO:0000313" key="5">
    <source>
        <dbReference type="Proteomes" id="UP000192360"/>
    </source>
</evidence>
<dbReference type="PANTHER" id="PTHR43877:SF2">
    <property type="entry name" value="AMINOALKYLPHOSPHONATE N-ACETYLTRANSFERASE-RELATED"/>
    <property type="match status" value="1"/>
</dbReference>
<evidence type="ECO:0000256" key="2">
    <source>
        <dbReference type="ARBA" id="ARBA00023315"/>
    </source>
</evidence>
<reference evidence="5" key="1">
    <citation type="submission" date="2017-04" db="EMBL/GenBank/DDBJ databases">
        <authorList>
            <person name="Varghese N."/>
            <person name="Submissions S."/>
        </authorList>
    </citation>
    <scope>NUCLEOTIDE SEQUENCE [LARGE SCALE GENOMIC DNA]</scope>
    <source>
        <strain evidence="5">DSM 21164</strain>
    </source>
</reference>
<keyword evidence="4" id="KW-0687">Ribonucleoprotein</keyword>
<dbReference type="Proteomes" id="UP000192360">
    <property type="component" value="Unassembled WGS sequence"/>
</dbReference>
<dbReference type="PANTHER" id="PTHR43877">
    <property type="entry name" value="AMINOALKYLPHOSPHONATE N-ACETYLTRANSFERASE-RELATED-RELATED"/>
    <property type="match status" value="1"/>
</dbReference>
<sequence>MNDITIRKATHLDLPKLRDFEQGLIEAERPFDATIRENPLMYYDLEAILESESSLIVVAQYQEEIIGCGMVLTADARPYLKHKTYANIRFLYTVPEHRGKGVNALVIDFLKQWAHTQNLFEIRLTVYQDNLPAIKAYEKVGFHKHIIEMRLP</sequence>
<dbReference type="GO" id="GO:0005840">
    <property type="term" value="C:ribosome"/>
    <property type="evidence" value="ECO:0007669"/>
    <property type="project" value="UniProtKB-KW"/>
</dbReference>
<organism evidence="4 5">
    <name type="scientific">Cellulophaga tyrosinoxydans</name>
    <dbReference type="NCBI Taxonomy" id="504486"/>
    <lineage>
        <taxon>Bacteria</taxon>
        <taxon>Pseudomonadati</taxon>
        <taxon>Bacteroidota</taxon>
        <taxon>Flavobacteriia</taxon>
        <taxon>Flavobacteriales</taxon>
        <taxon>Flavobacteriaceae</taxon>
        <taxon>Cellulophaga</taxon>
    </lineage>
</organism>